<sequence length="408" mass="46907">MLRVLTFEAKTAIRDQTEMESLISYLRNKGYLAVIRGMFTGMFRQAKLPEPDEQLITNMITVTPEYRFMTEREDFLGDLFITDDIIYVLNTTGKGALQASAIGYGEQKEALQKFCTDVQEGIKTKFDGRRVRGMDFDWKPSSFLPLRYTTPFGVLIEEERAQEVTDLRVSGLSGPNYSSEDIKAANLLVDVNIRQFVLKLAQVRKMISRDATNLAKEPDTLERLLALDLIAEEYLLTCKQDQHTICIVPSKDHLTQEPMASLRCNTCERSFPEENLQVIYTLTDKGKRLIDGSLWMHIWITELLKESGVKKESIKWNIEASGEELDIMVEDFGSRFFLELKDREFGLGDAYPFLFRITRYGGKLGIVVTMDKVSTDAKKFFEKETRRRGYPIRIQYLEGPENIRKGIT</sequence>
<dbReference type="RefSeq" id="WP_088552878.1">
    <property type="nucleotide sequence ID" value="NZ_BDGJ01000012.1"/>
</dbReference>
<protein>
    <submittedName>
        <fullName evidence="1">Uncharacterized protein</fullName>
    </submittedName>
</protein>
<dbReference type="AlphaFoldDB" id="A0A1Z5HP56"/>
<evidence type="ECO:0000313" key="1">
    <source>
        <dbReference type="EMBL" id="GAW91316.1"/>
    </source>
</evidence>
<name>A0A1Z5HP56_9FIRM</name>
<proteinExistence type="predicted"/>
<dbReference type="OrthoDB" id="4338318at2"/>
<reference evidence="2" key="1">
    <citation type="journal article" date="2017" name="Appl. Environ. Microbiol.">
        <title>Genomic analysis of Calderihabitans maritimus KKC1, a thermophilic hydrogenogenic carboxydotrophic bacterium isolated from marine sediment.</title>
        <authorList>
            <person name="Omae K."/>
            <person name="Yoneda Y."/>
            <person name="Fukuyama Y."/>
            <person name="Yoshida T."/>
            <person name="Sako Y."/>
        </authorList>
    </citation>
    <scope>NUCLEOTIDE SEQUENCE [LARGE SCALE GENOMIC DNA]</scope>
    <source>
        <strain evidence="2">KKC1</strain>
    </source>
</reference>
<gene>
    <name evidence="1" type="ORF">KKC1_04780</name>
</gene>
<dbReference type="EMBL" id="BDGJ01000012">
    <property type="protein sequence ID" value="GAW91316.1"/>
    <property type="molecule type" value="Genomic_DNA"/>
</dbReference>
<organism evidence="1 2">
    <name type="scientific">Calderihabitans maritimus</name>
    <dbReference type="NCBI Taxonomy" id="1246530"/>
    <lineage>
        <taxon>Bacteria</taxon>
        <taxon>Bacillati</taxon>
        <taxon>Bacillota</taxon>
        <taxon>Clostridia</taxon>
        <taxon>Neomoorellales</taxon>
        <taxon>Calderihabitantaceae</taxon>
        <taxon>Calderihabitans</taxon>
    </lineage>
</organism>
<keyword evidence="2" id="KW-1185">Reference proteome</keyword>
<evidence type="ECO:0000313" key="2">
    <source>
        <dbReference type="Proteomes" id="UP000197032"/>
    </source>
</evidence>
<dbReference type="Proteomes" id="UP000197032">
    <property type="component" value="Unassembled WGS sequence"/>
</dbReference>
<comment type="caution">
    <text evidence="1">The sequence shown here is derived from an EMBL/GenBank/DDBJ whole genome shotgun (WGS) entry which is preliminary data.</text>
</comment>
<accession>A0A1Z5HP56</accession>